<feature type="domain" description="Ferrous iron transporter FeoA-like" evidence="2">
    <location>
        <begin position="2"/>
        <end position="74"/>
    </location>
</feature>
<dbReference type="InterPro" id="IPR038157">
    <property type="entry name" value="FeoA_core_dom"/>
</dbReference>
<protein>
    <submittedName>
        <fullName evidence="3">Ferrous iron transport protein A</fullName>
    </submittedName>
</protein>
<reference evidence="3 4" key="1">
    <citation type="submission" date="2017-09" db="EMBL/GenBank/DDBJ databases">
        <title>Bacterial strain isolated from the female urinary microbiota.</title>
        <authorList>
            <person name="Thomas-White K."/>
            <person name="Kumar N."/>
            <person name="Forster S."/>
            <person name="Putonti C."/>
            <person name="Lawley T."/>
            <person name="Wolfe A.J."/>
        </authorList>
    </citation>
    <scope>NUCLEOTIDE SEQUENCE [LARGE SCALE GENOMIC DNA]</scope>
    <source>
        <strain evidence="3 4">UMB0204</strain>
    </source>
</reference>
<dbReference type="EMBL" id="PNHP01000004">
    <property type="protein sequence ID" value="PMC81157.1"/>
    <property type="molecule type" value="Genomic_DNA"/>
</dbReference>
<dbReference type="RefSeq" id="WP_102198206.1">
    <property type="nucleotide sequence ID" value="NZ_CAUPDS010000003.1"/>
</dbReference>
<dbReference type="PANTHER" id="PTHR42954">
    <property type="entry name" value="FE(2+) TRANSPORT PROTEIN A"/>
    <property type="match status" value="1"/>
</dbReference>
<evidence type="ECO:0000256" key="1">
    <source>
        <dbReference type="ARBA" id="ARBA00023004"/>
    </source>
</evidence>
<dbReference type="Proteomes" id="UP000235658">
    <property type="component" value="Unassembled WGS sequence"/>
</dbReference>
<comment type="caution">
    <text evidence="3">The sequence shown here is derived from an EMBL/GenBank/DDBJ whole genome shotgun (WGS) entry which is preliminary data.</text>
</comment>
<dbReference type="SMART" id="SM00899">
    <property type="entry name" value="FeoA"/>
    <property type="match status" value="1"/>
</dbReference>
<dbReference type="InterPro" id="IPR052713">
    <property type="entry name" value="FeoA"/>
</dbReference>
<dbReference type="PANTHER" id="PTHR42954:SF2">
    <property type="entry name" value="FE(2+) TRANSPORT PROTEIN A"/>
    <property type="match status" value="1"/>
</dbReference>
<organism evidence="3 4">
    <name type="scientific">Anaerococcus hydrogenalis</name>
    <dbReference type="NCBI Taxonomy" id="33029"/>
    <lineage>
        <taxon>Bacteria</taxon>
        <taxon>Bacillati</taxon>
        <taxon>Bacillota</taxon>
        <taxon>Tissierellia</taxon>
        <taxon>Tissierellales</taxon>
        <taxon>Peptoniphilaceae</taxon>
        <taxon>Anaerococcus</taxon>
    </lineage>
</organism>
<dbReference type="InterPro" id="IPR008988">
    <property type="entry name" value="Transcriptional_repressor_C"/>
</dbReference>
<keyword evidence="1" id="KW-0408">Iron</keyword>
<dbReference type="InterPro" id="IPR007167">
    <property type="entry name" value="Fe-transptr_FeoA-like"/>
</dbReference>
<dbReference type="AlphaFoldDB" id="A0A2N6UHR9"/>
<name>A0A2N6UHR9_9FIRM</name>
<proteinExistence type="predicted"/>
<sequence>MKSLRDVAVGESAVIKKIKGDGATIRRIMDMGITKKTEVYVRKIAPLGDPIQVNLRGYELTLRKEDAKNIIVEE</sequence>
<evidence type="ECO:0000313" key="4">
    <source>
        <dbReference type="Proteomes" id="UP000235658"/>
    </source>
</evidence>
<dbReference type="GeneID" id="84578827"/>
<dbReference type="SUPFAM" id="SSF50037">
    <property type="entry name" value="C-terminal domain of transcriptional repressors"/>
    <property type="match status" value="1"/>
</dbReference>
<evidence type="ECO:0000313" key="3">
    <source>
        <dbReference type="EMBL" id="PMC81157.1"/>
    </source>
</evidence>
<dbReference type="Pfam" id="PF04023">
    <property type="entry name" value="FeoA"/>
    <property type="match status" value="1"/>
</dbReference>
<accession>A0A2N6UHR9</accession>
<dbReference type="Gene3D" id="2.30.30.90">
    <property type="match status" value="1"/>
</dbReference>
<dbReference type="GO" id="GO:0046914">
    <property type="term" value="F:transition metal ion binding"/>
    <property type="evidence" value="ECO:0007669"/>
    <property type="project" value="InterPro"/>
</dbReference>
<evidence type="ECO:0000259" key="2">
    <source>
        <dbReference type="SMART" id="SM00899"/>
    </source>
</evidence>
<gene>
    <name evidence="3" type="ORF">CJ192_06480</name>
</gene>